<dbReference type="GO" id="GO:0000139">
    <property type="term" value="C:Golgi membrane"/>
    <property type="evidence" value="ECO:0007669"/>
    <property type="project" value="UniProtKB-SubCell"/>
</dbReference>
<evidence type="ECO:0000256" key="6">
    <source>
        <dbReference type="ARBA" id="ARBA00022679"/>
    </source>
</evidence>
<evidence type="ECO:0000256" key="1">
    <source>
        <dbReference type="ARBA" id="ARBA00001936"/>
    </source>
</evidence>
<sequence>MLVKSRVEQPSTSVLSRKWTILLCIGCFCAGIIFTSGTLNKTILNLEMGLPAARAAQESVLSGSPLSEDLKNTNSSGKRRYFMVVGINTALSSRRRRESVRATWMPQGERRKKLEEEKGVIIRFVIGHRHELSKMRRRTNIQLKGKIRKRGAGMELPPTVIFYFAIKAAFWLEEDNNRREEQRNRSDIFVIFKSLLYCYNSRRYTGQSHRSRAQKALRFIKAGINLSLQLTHTSIQDHVEGYLELSAKTKTYFATTVSLWDAGFYNKVDDDVHVHIATLGETLGRYRKMPRVYIGCMKSGPALAQKGARYHEPKHWKFGEMGNKHVLHKYANEDVSLGAWFIGLDVQHIDDRRLCCGEPPDCEWKAHVGNICVASFDWSCRGICRSVERIEEVHRWSSESENAVYCCVLRITPVVLPNSG</sequence>
<keyword evidence="8 13" id="KW-0735">Signal-anchor</keyword>
<keyword evidence="7 13" id="KW-0812">Transmembrane</keyword>
<dbReference type="GO" id="GO:0008378">
    <property type="term" value="F:galactosyltransferase activity"/>
    <property type="evidence" value="ECO:0007669"/>
    <property type="project" value="TreeGrafter"/>
</dbReference>
<dbReference type="Pfam" id="PF01762">
    <property type="entry name" value="Galactosyl_T"/>
    <property type="match status" value="1"/>
</dbReference>
<dbReference type="Proteomes" id="UP000306102">
    <property type="component" value="Unassembled WGS sequence"/>
</dbReference>
<evidence type="ECO:0000313" key="14">
    <source>
        <dbReference type="EMBL" id="THG10499.1"/>
    </source>
</evidence>
<keyword evidence="5 13" id="KW-0328">Glycosyltransferase</keyword>
<dbReference type="EC" id="2.4.1.-" evidence="13"/>
<evidence type="ECO:0000256" key="4">
    <source>
        <dbReference type="ARBA" id="ARBA00008661"/>
    </source>
</evidence>
<evidence type="ECO:0000256" key="9">
    <source>
        <dbReference type="ARBA" id="ARBA00022989"/>
    </source>
</evidence>
<evidence type="ECO:0000256" key="2">
    <source>
        <dbReference type="ARBA" id="ARBA00004323"/>
    </source>
</evidence>
<protein>
    <recommendedName>
        <fullName evidence="13">Hexosyltransferase</fullName>
        <ecNumber evidence="13">2.4.1.-</ecNumber>
    </recommendedName>
</protein>
<evidence type="ECO:0000256" key="7">
    <source>
        <dbReference type="ARBA" id="ARBA00022692"/>
    </source>
</evidence>
<comment type="pathway">
    <text evidence="3">Protein modification; protein glycosylation.</text>
</comment>
<gene>
    <name evidence="14" type="ORF">TEA_012527</name>
</gene>
<dbReference type="STRING" id="542762.A0A4S4E3L2"/>
<evidence type="ECO:0000256" key="12">
    <source>
        <dbReference type="ARBA" id="ARBA00023211"/>
    </source>
</evidence>
<evidence type="ECO:0000256" key="3">
    <source>
        <dbReference type="ARBA" id="ARBA00004922"/>
    </source>
</evidence>
<evidence type="ECO:0000256" key="5">
    <source>
        <dbReference type="ARBA" id="ARBA00022676"/>
    </source>
</evidence>
<evidence type="ECO:0000256" key="11">
    <source>
        <dbReference type="ARBA" id="ARBA00023136"/>
    </source>
</evidence>
<dbReference type="PANTHER" id="PTHR11214:SF367">
    <property type="entry name" value="BETA-1,3-GALACTOSYLTRANSFERASE 2-RELATED"/>
    <property type="match status" value="1"/>
</dbReference>
<keyword evidence="11 13" id="KW-0472">Membrane</keyword>
<comment type="cofactor">
    <cofactor evidence="1 13">
        <name>Mn(2+)</name>
        <dbReference type="ChEBI" id="CHEBI:29035"/>
    </cofactor>
</comment>
<dbReference type="PANTHER" id="PTHR11214">
    <property type="entry name" value="BETA-1,3-N-ACETYLGLUCOSAMINYLTRANSFERASE"/>
    <property type="match status" value="1"/>
</dbReference>
<evidence type="ECO:0000256" key="13">
    <source>
        <dbReference type="RuleBase" id="RU363063"/>
    </source>
</evidence>
<keyword evidence="10 13" id="KW-0333">Golgi apparatus</keyword>
<name>A0A4S4E3L2_CAMSN</name>
<reference evidence="14 15" key="1">
    <citation type="journal article" date="2018" name="Proc. Natl. Acad. Sci. U.S.A.">
        <title>Draft genome sequence of Camellia sinensis var. sinensis provides insights into the evolution of the tea genome and tea quality.</title>
        <authorList>
            <person name="Wei C."/>
            <person name="Yang H."/>
            <person name="Wang S."/>
            <person name="Zhao J."/>
            <person name="Liu C."/>
            <person name="Gao L."/>
            <person name="Xia E."/>
            <person name="Lu Y."/>
            <person name="Tai Y."/>
            <person name="She G."/>
            <person name="Sun J."/>
            <person name="Cao H."/>
            <person name="Tong W."/>
            <person name="Gao Q."/>
            <person name="Li Y."/>
            <person name="Deng W."/>
            <person name="Jiang X."/>
            <person name="Wang W."/>
            <person name="Chen Q."/>
            <person name="Zhang S."/>
            <person name="Li H."/>
            <person name="Wu J."/>
            <person name="Wang P."/>
            <person name="Li P."/>
            <person name="Shi C."/>
            <person name="Zheng F."/>
            <person name="Jian J."/>
            <person name="Huang B."/>
            <person name="Shan D."/>
            <person name="Shi M."/>
            <person name="Fang C."/>
            <person name="Yue Y."/>
            <person name="Li F."/>
            <person name="Li D."/>
            <person name="Wei S."/>
            <person name="Han B."/>
            <person name="Jiang C."/>
            <person name="Yin Y."/>
            <person name="Xia T."/>
            <person name="Zhang Z."/>
            <person name="Bennetzen J.L."/>
            <person name="Zhao S."/>
            <person name="Wan X."/>
        </authorList>
    </citation>
    <scope>NUCLEOTIDE SEQUENCE [LARGE SCALE GENOMIC DNA]</scope>
    <source>
        <strain evidence="15">cv. Shuchazao</strain>
        <tissue evidence="14">Leaf</tissue>
    </source>
</reference>
<evidence type="ECO:0000313" key="15">
    <source>
        <dbReference type="Proteomes" id="UP000306102"/>
    </source>
</evidence>
<comment type="subcellular location">
    <subcellularLocation>
        <location evidence="2 13">Golgi apparatus membrane</location>
        <topology evidence="2 13">Single-pass type II membrane protein</topology>
    </subcellularLocation>
</comment>
<dbReference type="EMBL" id="SDRB02007868">
    <property type="protein sequence ID" value="THG10499.1"/>
    <property type="molecule type" value="Genomic_DNA"/>
</dbReference>
<evidence type="ECO:0000256" key="10">
    <source>
        <dbReference type="ARBA" id="ARBA00023034"/>
    </source>
</evidence>
<dbReference type="InterPro" id="IPR002659">
    <property type="entry name" value="Glyco_trans_31"/>
</dbReference>
<keyword evidence="15" id="KW-1185">Reference proteome</keyword>
<comment type="caution">
    <text evidence="14">The sequence shown here is derived from an EMBL/GenBank/DDBJ whole genome shotgun (WGS) entry which is preliminary data.</text>
</comment>
<proteinExistence type="inferred from homology"/>
<dbReference type="AlphaFoldDB" id="A0A4S4E3L2"/>
<organism evidence="14 15">
    <name type="scientific">Camellia sinensis var. sinensis</name>
    <name type="common">China tea</name>
    <dbReference type="NCBI Taxonomy" id="542762"/>
    <lineage>
        <taxon>Eukaryota</taxon>
        <taxon>Viridiplantae</taxon>
        <taxon>Streptophyta</taxon>
        <taxon>Embryophyta</taxon>
        <taxon>Tracheophyta</taxon>
        <taxon>Spermatophyta</taxon>
        <taxon>Magnoliopsida</taxon>
        <taxon>eudicotyledons</taxon>
        <taxon>Gunneridae</taxon>
        <taxon>Pentapetalae</taxon>
        <taxon>asterids</taxon>
        <taxon>Ericales</taxon>
        <taxon>Theaceae</taxon>
        <taxon>Camellia</taxon>
    </lineage>
</organism>
<feature type="transmembrane region" description="Helical" evidence="13">
    <location>
        <begin position="21"/>
        <end position="39"/>
    </location>
</feature>
<accession>A0A4S4E3L2</accession>
<keyword evidence="6" id="KW-0808">Transferase</keyword>
<keyword evidence="9 13" id="KW-1133">Transmembrane helix</keyword>
<comment type="similarity">
    <text evidence="4 13">Belongs to the glycosyltransferase 31 family.</text>
</comment>
<dbReference type="UniPathway" id="UPA00378"/>
<keyword evidence="12 13" id="KW-0464">Manganese</keyword>
<dbReference type="Gene3D" id="3.90.550.50">
    <property type="match status" value="1"/>
</dbReference>
<evidence type="ECO:0000256" key="8">
    <source>
        <dbReference type="ARBA" id="ARBA00022968"/>
    </source>
</evidence>